<gene>
    <name evidence="5" type="ORF">SISSUDRAFT_1130400</name>
</gene>
<dbReference type="STRING" id="1314776.A0A166BGT2"/>
<proteinExistence type="predicted"/>
<keyword evidence="1" id="KW-0175">Coiled coil</keyword>
<sequence length="701" mass="77578">MSTSPDNTSLMDAGLSSTGPKDKDLFDTPLFNRLLGLIEKQNATAEEQKKTLEEQKKTLDEHGRKFDVLIKDAFKDGLPYEEKPLTDEPTWSALYEIAVEKLREQAEEWKGLMDVSLVFIAIFLAVLTAFLVPTAQSLSPSSGEGDSASAPPPLPPRSAENVCALYYVSLITAMCNAVLCVLGRQWVGKLLTKPIGNSHLERTIRHEERTALAYVWIRPLVAILYWSLLLSIGIFITGLLYQLRNLATSFDQDAPILLAAWGLGIVLASGILASIAATTIHAVRFENSPFEGALSRAIMKVVGFVASRVSRSWEWRVGSSWSWDSQKQICTYFRLIAAASDPKLLDRVVPSFSYESWLLHGEESAHLLQGAYDRLVATDTSIRVRETIRAQFARFAAFCRGDNASPSRDGAGHGLIEFLIGQCSFPMDCPLGVLFTTLGEDNADLRAISQLPAEECMAKVLCTYDQTGNLGDRTEIYSQTLSYCHDLLHEGKEADLTRILSHVDPTSVLRSYIRSSIVYIPCLLTRFIARGRRPEILRELSPSLNDSANLENVGVMAQVLDDIVGGLPLGRRLPDDIDLSPLIESVYQSRDEVGSPLRGAKDAIMAYLDHCDISMLSKPRAIHKFLELCADSRRFADGEDEDGSDHRTRTRARAVLADYQSFFSRVFDDNRAELPNADLDSSPSGLPAEASVRIEMSEMST</sequence>
<feature type="domain" description="DUF6535" evidence="4">
    <location>
        <begin position="91"/>
        <end position="244"/>
    </location>
</feature>
<evidence type="ECO:0000256" key="3">
    <source>
        <dbReference type="SAM" id="Phobius"/>
    </source>
</evidence>
<keyword evidence="3" id="KW-1133">Transmembrane helix</keyword>
<reference evidence="5 6" key="1">
    <citation type="journal article" date="2016" name="Mol. Biol. Evol.">
        <title>Comparative Genomics of Early-Diverging Mushroom-Forming Fungi Provides Insights into the Origins of Lignocellulose Decay Capabilities.</title>
        <authorList>
            <person name="Nagy L.G."/>
            <person name="Riley R."/>
            <person name="Tritt A."/>
            <person name="Adam C."/>
            <person name="Daum C."/>
            <person name="Floudas D."/>
            <person name="Sun H."/>
            <person name="Yadav J.S."/>
            <person name="Pangilinan J."/>
            <person name="Larsson K.H."/>
            <person name="Matsuura K."/>
            <person name="Barry K."/>
            <person name="Labutti K."/>
            <person name="Kuo R."/>
            <person name="Ohm R.A."/>
            <person name="Bhattacharya S.S."/>
            <person name="Shirouzu T."/>
            <person name="Yoshinaga Y."/>
            <person name="Martin F.M."/>
            <person name="Grigoriev I.V."/>
            <person name="Hibbett D.S."/>
        </authorList>
    </citation>
    <scope>NUCLEOTIDE SEQUENCE [LARGE SCALE GENOMIC DNA]</scope>
    <source>
        <strain evidence="5 6">HHB10207 ss-3</strain>
    </source>
</reference>
<feature type="transmembrane region" description="Helical" evidence="3">
    <location>
        <begin position="164"/>
        <end position="183"/>
    </location>
</feature>
<dbReference type="Pfam" id="PF20153">
    <property type="entry name" value="DUF6535"/>
    <property type="match status" value="1"/>
</dbReference>
<name>A0A166BGT2_9AGAM</name>
<dbReference type="AlphaFoldDB" id="A0A166BGT2"/>
<keyword evidence="3" id="KW-0812">Transmembrane</keyword>
<feature type="transmembrane region" description="Helical" evidence="3">
    <location>
        <begin position="256"/>
        <end position="280"/>
    </location>
</feature>
<feature type="transmembrane region" description="Helical" evidence="3">
    <location>
        <begin position="211"/>
        <end position="236"/>
    </location>
</feature>
<evidence type="ECO:0000259" key="4">
    <source>
        <dbReference type="Pfam" id="PF20153"/>
    </source>
</evidence>
<dbReference type="InterPro" id="IPR045338">
    <property type="entry name" value="DUF6535"/>
</dbReference>
<accession>A0A166BGT2</accession>
<evidence type="ECO:0000256" key="1">
    <source>
        <dbReference type="SAM" id="Coils"/>
    </source>
</evidence>
<evidence type="ECO:0000313" key="6">
    <source>
        <dbReference type="Proteomes" id="UP000076798"/>
    </source>
</evidence>
<feature type="transmembrane region" description="Helical" evidence="3">
    <location>
        <begin position="111"/>
        <end position="132"/>
    </location>
</feature>
<protein>
    <recommendedName>
        <fullName evidence="4">DUF6535 domain-containing protein</fullName>
    </recommendedName>
</protein>
<feature type="compositionally biased region" description="Polar residues" evidence="2">
    <location>
        <begin position="1"/>
        <end position="19"/>
    </location>
</feature>
<dbReference type="EMBL" id="KV428109">
    <property type="protein sequence ID" value="KZT36362.1"/>
    <property type="molecule type" value="Genomic_DNA"/>
</dbReference>
<keyword evidence="3" id="KW-0472">Membrane</keyword>
<keyword evidence="6" id="KW-1185">Reference proteome</keyword>
<dbReference type="Proteomes" id="UP000076798">
    <property type="component" value="Unassembled WGS sequence"/>
</dbReference>
<feature type="region of interest" description="Disordered" evidence="2">
    <location>
        <begin position="1"/>
        <end position="24"/>
    </location>
</feature>
<evidence type="ECO:0000313" key="5">
    <source>
        <dbReference type="EMBL" id="KZT36362.1"/>
    </source>
</evidence>
<evidence type="ECO:0000256" key="2">
    <source>
        <dbReference type="SAM" id="MobiDB-lite"/>
    </source>
</evidence>
<organism evidence="5 6">
    <name type="scientific">Sistotremastrum suecicum HHB10207 ss-3</name>
    <dbReference type="NCBI Taxonomy" id="1314776"/>
    <lineage>
        <taxon>Eukaryota</taxon>
        <taxon>Fungi</taxon>
        <taxon>Dikarya</taxon>
        <taxon>Basidiomycota</taxon>
        <taxon>Agaricomycotina</taxon>
        <taxon>Agaricomycetes</taxon>
        <taxon>Sistotremastrales</taxon>
        <taxon>Sistotremastraceae</taxon>
        <taxon>Sistotremastrum</taxon>
    </lineage>
</organism>
<feature type="coiled-coil region" evidence="1">
    <location>
        <begin position="35"/>
        <end position="65"/>
    </location>
</feature>